<keyword evidence="12 14" id="KW-0238">DNA-binding</keyword>
<comment type="function">
    <text evidence="14">The heterodimer acts as both an ATP-dependent DNA helicase and an ATP-dependent, dual-direction single-stranded exonuclease. Recognizes the chi site generating a DNA molecule suitable for the initiation of homologous recombination. The AddB subunit has 5' -&gt; 3' nuclease activity but not helicase activity.</text>
</comment>
<sequence length="1181" mass="132916">MAIRFVIGRAGSGKTRFCLDEIRGKLKAEPAGHPLVMLVPEQATFQAEYELVATPELGGMMRAQALSFRRLAWRVMQETGGTARLPIDDTGKKLLLHKLMLQHQHELKWFHASVDQLGVIDNLNQLFTELKRYCITGERLGEFASGAAGRETAGTLEDKLHDIRLVYGAFETELSKLYLDGEDCLALLARQLPESEFAASAEVWVDGFNGFTPQEFAGLEQLMLHARDVTVTLCLDREYGAGEQPDELALFHPTARTMAKLQEIADRLGVKRRETVYLDSPELARFSRSPMLAHLENSWDKRIRWPFRPEPMRSQVALNGAANRRAEAEAAAREMVRLVRDEGLRWRDLSVRVRNMDEYGGLLSAALTDYGIPHFFDQKRSVLHHPLVELIRSALEVILYNWKYDAVFRCVKTDFFLPLPWEEGAPRITRDDMNRLENAVLAFGIHGSRWTDNEPWRLAWRSALEEDVDPGLNAAEERENQTINECRSRIVRPLLAFQKQMKQAKCVRDQVEALYFLLTGLDAAERLERWSQEALRSGMPEKAKEHAQVWDRVIDMMDQLVELMGEEQVELESFTRLVETGLESIRLGLVPPSLDQVLVGSIDRTRSGAVKQLFILGAGDGVMPARISEDGILSESERDKLAAAGLGLAENSRRKLLDEQFLIYCALCAPSDRLWISYPQADEEGKSLLPSDIIRQLRHLFPGVKETYVPGEPAASMDVREQADFIAHPGRALSYLSVQLKQAVQGTEIADLWWDTYNWFAGRPEWHGRLQRVVSAMAYSNGETSLSPQTSLELYGGTLKASVSRMERFVACPFSQFASHGLRLAERRVYRLEAPDVGQLFHAALSQFADRVMREGIDWGALSAEECRSRASEVVDALAPRLQGEILLSSKRYHYIARKLKATVGRAAAVLGEHAKRGEFVPVGLELGFGPGEPLPPMMFRLDNGGEMEVVGRIDRVDKADTASGTLLRVIDYKSSSTSLGLSEVYYGLSLQMLTYLDVVLTYADRWIGTKAEPAGVLYFHVHNPIVTRKNAPAADEIEKELAKRYKMKGLVLADEEAVLLMDGELAGKSGHSQLIPVAMKTDGSFYKASSVATQQQWTTLRKYVRRTIRRIGSEITSGRVDIAPYRMRKKTACQFCSYRPVCQFDPLLEGNGFASFAPLGKDFAWQLLEREAQKEGEDRE</sequence>
<evidence type="ECO:0000256" key="12">
    <source>
        <dbReference type="ARBA" id="ARBA00023125"/>
    </source>
</evidence>
<dbReference type="GO" id="GO:0005524">
    <property type="term" value="F:ATP binding"/>
    <property type="evidence" value="ECO:0007669"/>
    <property type="project" value="UniProtKB-UniRule"/>
</dbReference>
<proteinExistence type="inferred from homology"/>
<dbReference type="InterPro" id="IPR014140">
    <property type="entry name" value="DNA_helicase_suAddB"/>
</dbReference>
<dbReference type="Gene3D" id="3.40.50.300">
    <property type="entry name" value="P-loop containing nucleotide triphosphate hydrolases"/>
    <property type="match status" value="4"/>
</dbReference>
<feature type="binding site" evidence="14">
    <location>
        <position position="1143"/>
    </location>
    <ligand>
        <name>[4Fe-4S] cluster</name>
        <dbReference type="ChEBI" id="CHEBI:49883"/>
    </ligand>
</feature>
<keyword evidence="7 14" id="KW-0347">Helicase</keyword>
<dbReference type="GO" id="GO:0003690">
    <property type="term" value="F:double-stranded DNA binding"/>
    <property type="evidence" value="ECO:0007669"/>
    <property type="project" value="UniProtKB-UniRule"/>
</dbReference>
<dbReference type="InterPro" id="IPR049035">
    <property type="entry name" value="ADDB_N"/>
</dbReference>
<reference evidence="16 17" key="1">
    <citation type="submission" date="2019-02" db="EMBL/GenBank/DDBJ databases">
        <title>Paenibacillus sp. nov., isolated from surface-sterilized tissue of Thalictrum simplex L.</title>
        <authorList>
            <person name="Tuo L."/>
        </authorList>
    </citation>
    <scope>NUCLEOTIDE SEQUENCE [LARGE SCALE GENOMIC DNA]</scope>
    <source>
        <strain evidence="16 17">N2SHLJ1</strain>
    </source>
</reference>
<feature type="binding site" evidence="14">
    <location>
        <position position="812"/>
    </location>
    <ligand>
        <name>[4Fe-4S] cluster</name>
        <dbReference type="ChEBI" id="CHEBI:49883"/>
    </ligand>
</feature>
<dbReference type="Gene3D" id="3.90.320.10">
    <property type="match status" value="1"/>
</dbReference>
<dbReference type="GO" id="GO:0004386">
    <property type="term" value="F:helicase activity"/>
    <property type="evidence" value="ECO:0007669"/>
    <property type="project" value="UniProtKB-KW"/>
</dbReference>
<dbReference type="HAMAP" id="MF_01452">
    <property type="entry name" value="AddB_type1"/>
    <property type="match status" value="1"/>
</dbReference>
<dbReference type="InterPro" id="IPR038726">
    <property type="entry name" value="PDDEXK_AddAB-type"/>
</dbReference>
<dbReference type="PANTHER" id="PTHR30591">
    <property type="entry name" value="RECBCD ENZYME SUBUNIT RECC"/>
    <property type="match status" value="1"/>
</dbReference>
<keyword evidence="2 14" id="KW-0540">Nuclease</keyword>
<evidence type="ECO:0000256" key="6">
    <source>
        <dbReference type="ARBA" id="ARBA00022801"/>
    </source>
</evidence>
<evidence type="ECO:0000256" key="3">
    <source>
        <dbReference type="ARBA" id="ARBA00022723"/>
    </source>
</evidence>
<keyword evidence="5 14" id="KW-0227">DNA damage</keyword>
<keyword evidence="13 14" id="KW-0234">DNA repair</keyword>
<evidence type="ECO:0000256" key="5">
    <source>
        <dbReference type="ARBA" id="ARBA00022763"/>
    </source>
</evidence>
<dbReference type="NCBIfam" id="TIGR02773">
    <property type="entry name" value="addB_Gpos"/>
    <property type="match status" value="1"/>
</dbReference>
<dbReference type="GO" id="GO:0046872">
    <property type="term" value="F:metal ion binding"/>
    <property type="evidence" value="ECO:0007669"/>
    <property type="project" value="UniProtKB-KW"/>
</dbReference>
<protein>
    <recommendedName>
        <fullName evidence="14">ATP-dependent helicase/deoxyribonuclease subunit B</fullName>
        <ecNumber evidence="14">3.1.-.-</ecNumber>
    </recommendedName>
    <alternativeName>
        <fullName evidence="14">ATP-dependent helicase/nuclease subunit AddB</fullName>
    </alternativeName>
</protein>
<comment type="similarity">
    <text evidence="14">Belongs to the helicase family. AddB/RexB type 1 subfamily.</text>
</comment>
<dbReference type="GO" id="GO:0051539">
    <property type="term" value="F:4 iron, 4 sulfur cluster binding"/>
    <property type="evidence" value="ECO:0007669"/>
    <property type="project" value="UniProtKB-KW"/>
</dbReference>
<dbReference type="AlphaFoldDB" id="A0A4V6MSC9"/>
<evidence type="ECO:0000256" key="2">
    <source>
        <dbReference type="ARBA" id="ARBA00022722"/>
    </source>
</evidence>
<dbReference type="GO" id="GO:0000724">
    <property type="term" value="P:double-strand break repair via homologous recombination"/>
    <property type="evidence" value="ECO:0007669"/>
    <property type="project" value="UniProtKB-UniRule"/>
</dbReference>
<gene>
    <name evidence="14 16" type="primary">addB</name>
    <name evidence="16" type="ORF">EYB31_33240</name>
</gene>
<dbReference type="InterPro" id="IPR011604">
    <property type="entry name" value="PDDEXK-like_dom_sf"/>
</dbReference>
<evidence type="ECO:0000256" key="4">
    <source>
        <dbReference type="ARBA" id="ARBA00022741"/>
    </source>
</evidence>
<keyword evidence="8 14" id="KW-0269">Exonuclease</keyword>
<keyword evidence="1 14" id="KW-0004">4Fe-4S</keyword>
<keyword evidence="10 14" id="KW-0408">Iron</keyword>
<keyword evidence="6 14" id="KW-0378">Hydrolase</keyword>
<feature type="binding site" evidence="14">
    <location>
        <position position="1134"/>
    </location>
    <ligand>
        <name>[4Fe-4S] cluster</name>
        <dbReference type="ChEBI" id="CHEBI:49883"/>
    </ligand>
</feature>
<dbReference type="InterPro" id="IPR027417">
    <property type="entry name" value="P-loop_NTPase"/>
</dbReference>
<dbReference type="Proteomes" id="UP000293142">
    <property type="component" value="Unassembled WGS sequence"/>
</dbReference>
<evidence type="ECO:0000256" key="7">
    <source>
        <dbReference type="ARBA" id="ARBA00022806"/>
    </source>
</evidence>
<evidence type="ECO:0000256" key="11">
    <source>
        <dbReference type="ARBA" id="ARBA00023014"/>
    </source>
</evidence>
<dbReference type="Pfam" id="PF12705">
    <property type="entry name" value="PDDEXK_1"/>
    <property type="match status" value="1"/>
</dbReference>
<dbReference type="EC" id="3.1.-.-" evidence="14"/>
<comment type="caution">
    <text evidence="16">The sequence shown here is derived from an EMBL/GenBank/DDBJ whole genome shotgun (WGS) entry which is preliminary data.</text>
</comment>
<dbReference type="PROSITE" id="PS51217">
    <property type="entry name" value="UVRD_HELICASE_CTER"/>
    <property type="match status" value="1"/>
</dbReference>
<evidence type="ECO:0000256" key="1">
    <source>
        <dbReference type="ARBA" id="ARBA00022485"/>
    </source>
</evidence>
<evidence type="ECO:0000256" key="8">
    <source>
        <dbReference type="ARBA" id="ARBA00022839"/>
    </source>
</evidence>
<evidence type="ECO:0000313" key="16">
    <source>
        <dbReference type="EMBL" id="TBL70386.1"/>
    </source>
</evidence>
<comment type="cofactor">
    <cofactor evidence="14">
        <name>[4Fe-4S] cluster</name>
        <dbReference type="ChEBI" id="CHEBI:49883"/>
    </cofactor>
    <text evidence="14">Binds 1 [4Fe-4S] cluster.</text>
</comment>
<comment type="miscellaneous">
    <text evidence="14">Despite having conserved helicase domains, this subunit does not have helicase activity.</text>
</comment>
<keyword evidence="11 14" id="KW-0411">Iron-sulfur</keyword>
<dbReference type="GO" id="GO:0008409">
    <property type="term" value="F:5'-3' exonuclease activity"/>
    <property type="evidence" value="ECO:0007669"/>
    <property type="project" value="UniProtKB-UniRule"/>
</dbReference>
<dbReference type="PANTHER" id="PTHR30591:SF1">
    <property type="entry name" value="RECBCD ENZYME SUBUNIT RECC"/>
    <property type="match status" value="1"/>
</dbReference>
<comment type="subunit">
    <text evidence="14">Heterodimer of AddA and AddB.</text>
</comment>
<dbReference type="InterPro" id="IPR014017">
    <property type="entry name" value="DNA_helicase_UvrD-like_C"/>
</dbReference>
<feature type="binding site" evidence="14">
    <location>
        <position position="1137"/>
    </location>
    <ligand>
        <name>[4Fe-4S] cluster</name>
        <dbReference type="ChEBI" id="CHEBI:49883"/>
    </ligand>
</feature>
<evidence type="ECO:0000256" key="10">
    <source>
        <dbReference type="ARBA" id="ARBA00023004"/>
    </source>
</evidence>
<dbReference type="SUPFAM" id="SSF52540">
    <property type="entry name" value="P-loop containing nucleoside triphosphate hydrolases"/>
    <property type="match status" value="1"/>
</dbReference>
<evidence type="ECO:0000313" key="17">
    <source>
        <dbReference type="Proteomes" id="UP000293142"/>
    </source>
</evidence>
<comment type="cofactor">
    <cofactor evidence="14">
        <name>Mg(2+)</name>
        <dbReference type="ChEBI" id="CHEBI:18420"/>
    </cofactor>
</comment>
<keyword evidence="9 14" id="KW-0067">ATP-binding</keyword>
<dbReference type="Gene3D" id="6.10.140.1030">
    <property type="match status" value="1"/>
</dbReference>
<evidence type="ECO:0000259" key="15">
    <source>
        <dbReference type="PROSITE" id="PS51217"/>
    </source>
</evidence>
<evidence type="ECO:0000256" key="9">
    <source>
        <dbReference type="ARBA" id="ARBA00022840"/>
    </source>
</evidence>
<accession>A0A4V6MSC9</accession>
<keyword evidence="17" id="KW-1185">Reference proteome</keyword>
<feature type="domain" description="UvrD-like helicase C-terminal" evidence="15">
    <location>
        <begin position="281"/>
        <end position="595"/>
    </location>
</feature>
<evidence type="ECO:0000256" key="14">
    <source>
        <dbReference type="HAMAP-Rule" id="MF_01452"/>
    </source>
</evidence>
<keyword evidence="4 14" id="KW-0547">Nucleotide-binding</keyword>
<dbReference type="Pfam" id="PF21445">
    <property type="entry name" value="ADDB_N"/>
    <property type="match status" value="1"/>
</dbReference>
<dbReference type="OrthoDB" id="9758506at2"/>
<dbReference type="RefSeq" id="WP_131017905.1">
    <property type="nucleotide sequence ID" value="NZ_SIRE01000032.1"/>
</dbReference>
<dbReference type="EMBL" id="SIRE01000032">
    <property type="protein sequence ID" value="TBL70386.1"/>
    <property type="molecule type" value="Genomic_DNA"/>
</dbReference>
<keyword evidence="3 14" id="KW-0479">Metal-binding</keyword>
<evidence type="ECO:0000256" key="13">
    <source>
        <dbReference type="ARBA" id="ARBA00023204"/>
    </source>
</evidence>
<name>A0A4V6MSC9_9BACL</name>
<organism evidence="16 17">
    <name type="scientific">Paenibacillus thalictri</name>
    <dbReference type="NCBI Taxonomy" id="2527873"/>
    <lineage>
        <taxon>Bacteria</taxon>
        <taxon>Bacillati</taxon>
        <taxon>Bacillota</taxon>
        <taxon>Bacilli</taxon>
        <taxon>Bacillales</taxon>
        <taxon>Paenibacillaceae</taxon>
        <taxon>Paenibacillus</taxon>
    </lineage>
</organism>